<name>A0A0H3C5Z1_CAUVN</name>
<dbReference type="EMBL" id="CP001340">
    <property type="protein sequence ID" value="ACL93947.1"/>
    <property type="molecule type" value="Genomic_DNA"/>
</dbReference>
<dbReference type="AlphaFoldDB" id="A0A0H3C5Z1"/>
<dbReference type="GO" id="GO:0005829">
    <property type="term" value="C:cytosol"/>
    <property type="evidence" value="ECO:0007669"/>
    <property type="project" value="TreeGrafter"/>
</dbReference>
<dbReference type="HOGENOM" id="CLU_030167_1_0_5"/>
<evidence type="ECO:0000313" key="6">
    <source>
        <dbReference type="EMBL" id="ACL93947.1"/>
    </source>
</evidence>
<protein>
    <submittedName>
        <fullName evidence="6">Toxin protein module HipA</fullName>
    </submittedName>
</protein>
<evidence type="ECO:0000313" key="7">
    <source>
        <dbReference type="Proteomes" id="UP000001364"/>
    </source>
</evidence>
<dbReference type="GeneID" id="7330609"/>
<keyword evidence="2" id="KW-0808">Transferase</keyword>
<dbReference type="InterPro" id="IPR017508">
    <property type="entry name" value="HipA_N1"/>
</dbReference>
<dbReference type="PANTHER" id="PTHR37419">
    <property type="entry name" value="SERINE/THREONINE-PROTEIN KINASE TOXIN HIPA"/>
    <property type="match status" value="1"/>
</dbReference>
<evidence type="ECO:0000256" key="3">
    <source>
        <dbReference type="ARBA" id="ARBA00022777"/>
    </source>
</evidence>
<dbReference type="RefSeq" id="WP_012639983.1">
    <property type="nucleotide sequence ID" value="NC_011916.1"/>
</dbReference>
<proteinExistence type="inferred from homology"/>
<dbReference type="Pfam" id="PF07804">
    <property type="entry name" value="HipA_C"/>
    <property type="match status" value="1"/>
</dbReference>
<dbReference type="Pfam" id="PF13657">
    <property type="entry name" value="Couple_hipA"/>
    <property type="match status" value="1"/>
</dbReference>
<sequence>MAMTRVLTVWWGDGVVGSLALDETGDIRFAYDAAWLADEACPAVSVSLPKQPGAFSRRKTRSFFAGLLPDDLQRDNVARALGVSRQNDFGLLERLGGDVAGALTLWPEGEAPPKRQGGRTAEPLNDKRLLAILDELPRRPFLAGEDGVRLSLAGAQEKLPVVLVDGAVALPALGQPSTHILKPANARWPAMTENEALAMRLAAAVGLPTAGVEPRRIGERTFLLVTRYDRVVSSDGAVRRLHQEDFCQALGVSPEHKYAAEGGPIFPDCFNLVRNVCQPSAPAVLALLDAAIFNVIVGNADAHGKNYSLLHQAGAIVMAPLYDLMCTAAYPEVHAKLAMKIAGRAQLEAFKADTWRDFGRDIGMGPAFVERRANAQARRVLDQVGPVADAIAACGFDREALRGLRDLIAERARAVLKLGQGER</sequence>
<feature type="domain" description="HipA-like C-terminal" evidence="4">
    <location>
        <begin position="150"/>
        <end position="381"/>
    </location>
</feature>
<dbReference type="InterPro" id="IPR052028">
    <property type="entry name" value="HipA_Ser/Thr_kinase"/>
</dbReference>
<comment type="similarity">
    <text evidence="1">Belongs to the HipA Ser/Thr kinase family.</text>
</comment>
<dbReference type="OrthoDB" id="9805913at2"/>
<dbReference type="Gene3D" id="1.10.1070.20">
    <property type="match status" value="1"/>
</dbReference>
<organism evidence="6 7">
    <name type="scientific">Caulobacter vibrioides (strain NA1000 / CB15N)</name>
    <name type="common">Caulobacter crescentus</name>
    <dbReference type="NCBI Taxonomy" id="565050"/>
    <lineage>
        <taxon>Bacteria</taxon>
        <taxon>Pseudomonadati</taxon>
        <taxon>Pseudomonadota</taxon>
        <taxon>Alphaproteobacteria</taxon>
        <taxon>Caulobacterales</taxon>
        <taxon>Caulobacteraceae</taxon>
        <taxon>Caulobacter</taxon>
    </lineage>
</organism>
<dbReference type="PANTHER" id="PTHR37419:SF1">
    <property type="entry name" value="SERINE_THREONINE-PROTEIN KINASE TOXIN HIPA"/>
    <property type="match status" value="1"/>
</dbReference>
<keyword evidence="7" id="KW-1185">Reference proteome</keyword>
<dbReference type="InterPro" id="IPR012893">
    <property type="entry name" value="HipA-like_C"/>
</dbReference>
<accession>A0A0H3C5Z1</accession>
<dbReference type="GO" id="GO:0004674">
    <property type="term" value="F:protein serine/threonine kinase activity"/>
    <property type="evidence" value="ECO:0007669"/>
    <property type="project" value="TreeGrafter"/>
</dbReference>
<evidence type="ECO:0000259" key="4">
    <source>
        <dbReference type="Pfam" id="PF07804"/>
    </source>
</evidence>
<dbReference type="PATRIC" id="fig|565050.3.peg.473"/>
<dbReference type="RefSeq" id="YP_002515855.1">
    <property type="nucleotide sequence ID" value="NC_011916.1"/>
</dbReference>
<dbReference type="NCBIfam" id="TIGR03071">
    <property type="entry name" value="couple_hipA"/>
    <property type="match status" value="1"/>
</dbReference>
<reference evidence="6 7" key="1">
    <citation type="journal article" date="2010" name="J. Bacteriol.">
        <title>The genetic basis of laboratory adaptation in Caulobacter crescentus.</title>
        <authorList>
            <person name="Marks M.E."/>
            <person name="Castro-Rojas C.M."/>
            <person name="Teiling C."/>
            <person name="Du L."/>
            <person name="Kapatral V."/>
            <person name="Walunas T.L."/>
            <person name="Crosson S."/>
        </authorList>
    </citation>
    <scope>NUCLEOTIDE SEQUENCE [LARGE SCALE GENOMIC DNA]</scope>
    <source>
        <strain evidence="7">NA1000 / CB15N</strain>
    </source>
</reference>
<feature type="domain" description="HipA N-terminal subdomain 1" evidence="5">
    <location>
        <begin position="7"/>
        <end position="105"/>
    </location>
</feature>
<dbReference type="Proteomes" id="UP000001364">
    <property type="component" value="Chromosome"/>
</dbReference>
<dbReference type="CDD" id="cd17793">
    <property type="entry name" value="HipA"/>
    <property type="match status" value="1"/>
</dbReference>
<evidence type="ECO:0000259" key="5">
    <source>
        <dbReference type="Pfam" id="PF13657"/>
    </source>
</evidence>
<keyword evidence="3" id="KW-0418">Kinase</keyword>
<dbReference type="PhylomeDB" id="A0A0H3C5Z1"/>
<evidence type="ECO:0000256" key="2">
    <source>
        <dbReference type="ARBA" id="ARBA00022679"/>
    </source>
</evidence>
<evidence type="ECO:0000256" key="1">
    <source>
        <dbReference type="ARBA" id="ARBA00010164"/>
    </source>
</evidence>
<gene>
    <name evidence="6" type="ordered locus">CCNA_00482</name>
</gene>
<dbReference type="KEGG" id="ccs:CCNA_00482"/>